<evidence type="ECO:0000313" key="7">
    <source>
        <dbReference type="Proteomes" id="UP000250796"/>
    </source>
</evidence>
<keyword evidence="2 5" id="KW-0813">Transport</keyword>
<evidence type="ECO:0000256" key="1">
    <source>
        <dbReference type="ARBA" id="ARBA00004196"/>
    </source>
</evidence>
<comment type="similarity">
    <text evidence="5">Belongs to the bacterial solute-binding protein 9 family.</text>
</comment>
<gene>
    <name evidence="6" type="ORF">MESINF_1011</name>
</gene>
<dbReference type="Proteomes" id="UP000250796">
    <property type="component" value="Chromosome MESINF"/>
</dbReference>
<keyword evidence="7" id="KW-1185">Reference proteome</keyword>
<dbReference type="GO" id="GO:0030313">
    <property type="term" value="C:cell envelope"/>
    <property type="evidence" value="ECO:0007669"/>
    <property type="project" value="UniProtKB-SubCell"/>
</dbReference>
<dbReference type="GO" id="GO:0030001">
    <property type="term" value="P:metal ion transport"/>
    <property type="evidence" value="ECO:0007669"/>
    <property type="project" value="InterPro"/>
</dbReference>
<dbReference type="InterPro" id="IPR050492">
    <property type="entry name" value="Bact_metal-bind_prot9"/>
</dbReference>
<dbReference type="InterPro" id="IPR006127">
    <property type="entry name" value="ZnuA-like"/>
</dbReference>
<evidence type="ECO:0000313" key="6">
    <source>
        <dbReference type="EMBL" id="SSC12460.1"/>
    </source>
</evidence>
<name>A0A7Z7LFL6_9BACT</name>
<organism evidence="6 7">
    <name type="scientific">Mesotoga infera</name>
    <dbReference type="NCBI Taxonomy" id="1236046"/>
    <lineage>
        <taxon>Bacteria</taxon>
        <taxon>Thermotogati</taxon>
        <taxon>Thermotogota</taxon>
        <taxon>Thermotogae</taxon>
        <taxon>Kosmotogales</taxon>
        <taxon>Kosmotogaceae</taxon>
        <taxon>Mesotoga</taxon>
    </lineage>
</organism>
<dbReference type="PANTHER" id="PTHR42953:SF1">
    <property type="entry name" value="METAL-BINDING PROTEIN HI_0362-RELATED"/>
    <property type="match status" value="1"/>
</dbReference>
<dbReference type="EMBL" id="LS974202">
    <property type="protein sequence ID" value="SSC12460.1"/>
    <property type="molecule type" value="Genomic_DNA"/>
</dbReference>
<accession>A0A7Z7LFL6</accession>
<dbReference type="GO" id="GO:0046872">
    <property type="term" value="F:metal ion binding"/>
    <property type="evidence" value="ECO:0007669"/>
    <property type="project" value="UniProtKB-KW"/>
</dbReference>
<evidence type="ECO:0000256" key="3">
    <source>
        <dbReference type="ARBA" id="ARBA00022723"/>
    </source>
</evidence>
<sequence length="294" mass="32980">MRRVIPFFLLILLVATSVIALKVTTTINPYYMIVRDIVGDRAEVSLLIGPGQNPHVFSPTISDVKRLNEADLVVANGLELEVFLENTLEELTRKGKRVLLAGESVPPSLLSEEEDGNGEAATLHSHSINPHVWLDPLLLVDYIIPVIVETLTEIDPANGLYYGENAEKISGRLMYFYGEAGMYLEQFRGGVVIVSHPSFFYFFDRFGIMLEPIFEGVGDEPSIQELKRLIDFARSGKVIGIFSEYQQSKRSVEILTRETSVGSGSLDPLGISRTDIIDHFRWNLEEMKKAFGER</sequence>
<proteinExistence type="inferred from homology"/>
<dbReference type="KEGG" id="minf:MESINF_1011"/>
<evidence type="ECO:0000256" key="4">
    <source>
        <dbReference type="ARBA" id="ARBA00022729"/>
    </source>
</evidence>
<dbReference type="InterPro" id="IPR006129">
    <property type="entry name" value="AdhesinB"/>
</dbReference>
<keyword evidence="3" id="KW-0479">Metal-binding</keyword>
<evidence type="ECO:0000256" key="5">
    <source>
        <dbReference type="RuleBase" id="RU003512"/>
    </source>
</evidence>
<dbReference type="PRINTS" id="PR00691">
    <property type="entry name" value="ADHESINB"/>
</dbReference>
<dbReference type="Pfam" id="PF01297">
    <property type="entry name" value="ZnuA"/>
    <property type="match status" value="1"/>
</dbReference>
<keyword evidence="4" id="KW-0732">Signal</keyword>
<protein>
    <submittedName>
        <fullName evidence="6">Periplasmic solute binding protein</fullName>
    </submittedName>
</protein>
<dbReference type="GO" id="GO:0007155">
    <property type="term" value="P:cell adhesion"/>
    <property type="evidence" value="ECO:0007669"/>
    <property type="project" value="InterPro"/>
</dbReference>
<dbReference type="AlphaFoldDB" id="A0A7Z7LFL6"/>
<dbReference type="PANTHER" id="PTHR42953">
    <property type="entry name" value="HIGH-AFFINITY ZINC UPTAKE SYSTEM PROTEIN ZNUA-RELATED"/>
    <property type="match status" value="1"/>
</dbReference>
<dbReference type="RefSeq" id="WP_231936868.1">
    <property type="nucleotide sequence ID" value="NZ_LS974202.1"/>
</dbReference>
<reference evidence="6 7" key="1">
    <citation type="submission" date="2017-01" db="EMBL/GenBank/DDBJ databases">
        <authorList>
            <person name="Erauso G."/>
        </authorList>
    </citation>
    <scope>NUCLEOTIDE SEQUENCE [LARGE SCALE GENOMIC DNA]</scope>
    <source>
        <strain evidence="6">MESINF1</strain>
    </source>
</reference>
<evidence type="ECO:0000256" key="2">
    <source>
        <dbReference type="ARBA" id="ARBA00022448"/>
    </source>
</evidence>
<dbReference type="InterPro" id="IPR006128">
    <property type="entry name" value="Lipoprotein_PsaA-like"/>
</dbReference>
<dbReference type="Gene3D" id="3.40.50.1980">
    <property type="entry name" value="Nitrogenase molybdenum iron protein domain"/>
    <property type="match status" value="2"/>
</dbReference>
<comment type="subcellular location">
    <subcellularLocation>
        <location evidence="1">Cell envelope</location>
    </subcellularLocation>
</comment>
<dbReference type="SUPFAM" id="SSF53807">
    <property type="entry name" value="Helical backbone' metal receptor"/>
    <property type="match status" value="1"/>
</dbReference>
<dbReference type="PRINTS" id="PR00690">
    <property type="entry name" value="ADHESNFAMILY"/>
</dbReference>